<sequence>MRSGRRLLGMAATLVATITLLASCTSDEGGSPSGGGPMQKNAAAAKIAFAPQDGAKDVAVTEPVKISVAGGELTEATVTNAEGQPVNGAIAEDKKSWASGEVLGYGKTYSYTATAKNAQGKVTTSKGSFTTLTPASTPRATINPGDNASVGVGMPISIKFPEGGPQDKAAVEKALQVQTSQPVEGSWAWVSKSQVDWRPKEYWPANTQVTVNAKLYGVAYGGGAYGKSDLSTNFTIGRNQVVKINTPDHVMNVYRDGGLVASYPSSNGLDGDPDRTTPNGTVIVMSKEPIGDFSNPKYGYTNVKKKWAVRISNHGEFIHENEENHANIGKKNSSHGCVNLLEPDAKAYFDSALIGDPVEISGSVANFPTTSDVFDWLISWDQWKSMSALS</sequence>
<dbReference type="Proteomes" id="UP000294927">
    <property type="component" value="Unassembled WGS sequence"/>
</dbReference>
<reference evidence="10 11" key="1">
    <citation type="submission" date="2019-03" db="EMBL/GenBank/DDBJ databases">
        <title>Genomic Encyclopedia of Archaeal and Bacterial Type Strains, Phase II (KMG-II): from individual species to whole genera.</title>
        <authorList>
            <person name="Goeker M."/>
        </authorList>
    </citation>
    <scope>NUCLEOTIDE SEQUENCE [LARGE SCALE GENOMIC DNA]</scope>
    <source>
        <strain evidence="10 11">DSM 45499</strain>
    </source>
</reference>
<dbReference type="Pfam" id="PF03734">
    <property type="entry name" value="YkuD"/>
    <property type="match status" value="1"/>
</dbReference>
<name>A0A4R7VCW1_9PSEU</name>
<evidence type="ECO:0000259" key="9">
    <source>
        <dbReference type="PROSITE" id="PS52029"/>
    </source>
</evidence>
<dbReference type="PANTHER" id="PTHR30582">
    <property type="entry name" value="L,D-TRANSPEPTIDASE"/>
    <property type="match status" value="1"/>
</dbReference>
<dbReference type="InterPro" id="IPR050979">
    <property type="entry name" value="LD-transpeptidase"/>
</dbReference>
<dbReference type="InterPro" id="IPR041280">
    <property type="entry name" value="Big_10"/>
</dbReference>
<keyword evidence="4 7" id="KW-0573">Peptidoglycan synthesis</keyword>
<dbReference type="PROSITE" id="PS51257">
    <property type="entry name" value="PROKAR_LIPOPROTEIN"/>
    <property type="match status" value="1"/>
</dbReference>
<feature type="signal peptide" evidence="8">
    <location>
        <begin position="1"/>
        <end position="22"/>
    </location>
</feature>
<evidence type="ECO:0000256" key="6">
    <source>
        <dbReference type="ARBA" id="ARBA00023316"/>
    </source>
</evidence>
<dbReference type="CDD" id="cd13432">
    <property type="entry name" value="LDT_IgD_like_2"/>
    <property type="match status" value="1"/>
</dbReference>
<feature type="chain" id="PRO_5020957639" evidence="8">
    <location>
        <begin position="23"/>
        <end position="390"/>
    </location>
</feature>
<evidence type="ECO:0000256" key="3">
    <source>
        <dbReference type="ARBA" id="ARBA00022960"/>
    </source>
</evidence>
<keyword evidence="11" id="KW-1185">Reference proteome</keyword>
<dbReference type="Gene3D" id="2.60.40.3780">
    <property type="match status" value="1"/>
</dbReference>
<dbReference type="PANTHER" id="PTHR30582:SF2">
    <property type="entry name" value="L,D-TRANSPEPTIDASE YCIB-RELATED"/>
    <property type="match status" value="1"/>
</dbReference>
<feature type="active site" description="Proton donor/acceptor" evidence="7">
    <location>
        <position position="319"/>
    </location>
</feature>
<dbReference type="Pfam" id="PF17964">
    <property type="entry name" value="Big_10"/>
    <property type="match status" value="1"/>
</dbReference>
<dbReference type="GO" id="GO:0071555">
    <property type="term" value="P:cell wall organization"/>
    <property type="evidence" value="ECO:0007669"/>
    <property type="project" value="UniProtKB-UniRule"/>
</dbReference>
<evidence type="ECO:0000256" key="2">
    <source>
        <dbReference type="ARBA" id="ARBA00022679"/>
    </source>
</evidence>
<keyword evidence="3 7" id="KW-0133">Cell shape</keyword>
<evidence type="ECO:0000256" key="4">
    <source>
        <dbReference type="ARBA" id="ARBA00022984"/>
    </source>
</evidence>
<evidence type="ECO:0000256" key="1">
    <source>
        <dbReference type="ARBA" id="ARBA00004752"/>
    </source>
</evidence>
<dbReference type="PROSITE" id="PS52029">
    <property type="entry name" value="LD_TPASE"/>
    <property type="match status" value="1"/>
</dbReference>
<dbReference type="EMBL" id="SOCP01000010">
    <property type="protein sequence ID" value="TDV46950.1"/>
    <property type="molecule type" value="Genomic_DNA"/>
</dbReference>
<organism evidence="10 11">
    <name type="scientific">Actinophytocola oryzae</name>
    <dbReference type="NCBI Taxonomy" id="502181"/>
    <lineage>
        <taxon>Bacteria</taxon>
        <taxon>Bacillati</taxon>
        <taxon>Actinomycetota</taxon>
        <taxon>Actinomycetes</taxon>
        <taxon>Pseudonocardiales</taxon>
        <taxon>Pseudonocardiaceae</taxon>
    </lineage>
</organism>
<keyword evidence="6 7" id="KW-0961">Cell wall biogenesis/degradation</keyword>
<feature type="domain" description="L,D-TPase catalytic" evidence="9">
    <location>
        <begin position="240"/>
        <end position="361"/>
    </location>
</feature>
<dbReference type="GO" id="GO:0008360">
    <property type="term" value="P:regulation of cell shape"/>
    <property type="evidence" value="ECO:0007669"/>
    <property type="project" value="UniProtKB-UniRule"/>
</dbReference>
<dbReference type="SUPFAM" id="SSF141523">
    <property type="entry name" value="L,D-transpeptidase catalytic domain-like"/>
    <property type="match status" value="1"/>
</dbReference>
<dbReference type="Gene3D" id="2.60.40.3710">
    <property type="match status" value="1"/>
</dbReference>
<dbReference type="InterPro" id="IPR005490">
    <property type="entry name" value="LD_TPept_cat_dom"/>
</dbReference>
<gene>
    <name evidence="10" type="ORF">CLV71_110133</name>
</gene>
<evidence type="ECO:0000256" key="7">
    <source>
        <dbReference type="PROSITE-ProRule" id="PRU01373"/>
    </source>
</evidence>
<comment type="caution">
    <text evidence="10">The sequence shown here is derived from an EMBL/GenBank/DDBJ whole genome shotgun (WGS) entry which is preliminary data.</text>
</comment>
<dbReference type="GO" id="GO:0018104">
    <property type="term" value="P:peptidoglycan-protein cross-linking"/>
    <property type="evidence" value="ECO:0007669"/>
    <property type="project" value="TreeGrafter"/>
</dbReference>
<feature type="active site" description="Nucleophile" evidence="7">
    <location>
        <position position="337"/>
    </location>
</feature>
<keyword evidence="8" id="KW-0732">Signal</keyword>
<accession>A0A4R7VCW1</accession>
<keyword evidence="2" id="KW-0808">Transferase</keyword>
<keyword evidence="10" id="KW-0449">Lipoprotein</keyword>
<dbReference type="GO" id="GO:0071972">
    <property type="term" value="F:peptidoglycan L,D-transpeptidase activity"/>
    <property type="evidence" value="ECO:0007669"/>
    <property type="project" value="TreeGrafter"/>
</dbReference>
<dbReference type="AlphaFoldDB" id="A0A4R7VCW1"/>
<dbReference type="InterPro" id="IPR038063">
    <property type="entry name" value="Transpep_catalytic_dom"/>
</dbReference>
<evidence type="ECO:0000256" key="8">
    <source>
        <dbReference type="SAM" id="SignalP"/>
    </source>
</evidence>
<dbReference type="CDD" id="cd16913">
    <property type="entry name" value="YkuD_like"/>
    <property type="match status" value="1"/>
</dbReference>
<keyword evidence="5" id="KW-0012">Acyltransferase</keyword>
<dbReference type="GO" id="GO:0016746">
    <property type="term" value="F:acyltransferase activity"/>
    <property type="evidence" value="ECO:0007669"/>
    <property type="project" value="UniProtKB-KW"/>
</dbReference>
<protein>
    <submittedName>
        <fullName evidence="10">Lipoprotein-anchoring transpeptidase ErfK/SrfK</fullName>
    </submittedName>
</protein>
<dbReference type="GO" id="GO:0005576">
    <property type="term" value="C:extracellular region"/>
    <property type="evidence" value="ECO:0007669"/>
    <property type="project" value="TreeGrafter"/>
</dbReference>
<evidence type="ECO:0000313" key="10">
    <source>
        <dbReference type="EMBL" id="TDV46950.1"/>
    </source>
</evidence>
<dbReference type="UniPathway" id="UPA00219"/>
<comment type="pathway">
    <text evidence="1 7">Cell wall biogenesis; peptidoglycan biosynthesis.</text>
</comment>
<evidence type="ECO:0000256" key="5">
    <source>
        <dbReference type="ARBA" id="ARBA00023315"/>
    </source>
</evidence>
<evidence type="ECO:0000313" key="11">
    <source>
        <dbReference type="Proteomes" id="UP000294927"/>
    </source>
</evidence>
<dbReference type="Gene3D" id="2.40.440.10">
    <property type="entry name" value="L,D-transpeptidase catalytic domain-like"/>
    <property type="match status" value="1"/>
</dbReference>
<proteinExistence type="predicted"/>